<feature type="domain" description="AB hydrolase-1" evidence="2">
    <location>
        <begin position="32"/>
        <end position="265"/>
    </location>
</feature>
<dbReference type="PANTHER" id="PTHR43798">
    <property type="entry name" value="MONOACYLGLYCEROL LIPASE"/>
    <property type="match status" value="1"/>
</dbReference>
<dbReference type="PANTHER" id="PTHR43798:SF31">
    <property type="entry name" value="AB HYDROLASE SUPERFAMILY PROTEIN YCLE"/>
    <property type="match status" value="1"/>
</dbReference>
<dbReference type="InterPro" id="IPR050266">
    <property type="entry name" value="AB_hydrolase_sf"/>
</dbReference>
<keyword evidence="1 3" id="KW-0378">Hydrolase</keyword>
<dbReference type="InterPro" id="IPR000073">
    <property type="entry name" value="AB_hydrolase_1"/>
</dbReference>
<dbReference type="SUPFAM" id="SSF53474">
    <property type="entry name" value="alpha/beta-Hydrolases"/>
    <property type="match status" value="1"/>
</dbReference>
<gene>
    <name evidence="3" type="ORF">ACJEBI_13525</name>
</gene>
<comment type="caution">
    <text evidence="3">The sequence shown here is derived from an EMBL/GenBank/DDBJ whole genome shotgun (WGS) entry which is preliminary data.</text>
</comment>
<evidence type="ECO:0000256" key="1">
    <source>
        <dbReference type="ARBA" id="ARBA00022801"/>
    </source>
</evidence>
<dbReference type="Gene3D" id="1.10.210.20">
    <property type="match status" value="1"/>
</dbReference>
<dbReference type="GO" id="GO:0016787">
    <property type="term" value="F:hydrolase activity"/>
    <property type="evidence" value="ECO:0007669"/>
    <property type="project" value="UniProtKB-KW"/>
</dbReference>
<dbReference type="InterPro" id="IPR029058">
    <property type="entry name" value="AB_hydrolase_fold"/>
</dbReference>
<evidence type="ECO:0000313" key="3">
    <source>
        <dbReference type="EMBL" id="MFK9092504.1"/>
    </source>
</evidence>
<name>A0ABW8RJ85_9BACI</name>
<accession>A0ABW8RJ85</accession>
<dbReference type="RefSeq" id="WP_406581082.1">
    <property type="nucleotide sequence ID" value="NZ_JBJHQH010000009.1"/>
</dbReference>
<protein>
    <submittedName>
        <fullName evidence="3">Alpha/beta fold hydrolase</fullName>
    </submittedName>
</protein>
<proteinExistence type="predicted"/>
<dbReference type="Proteomes" id="UP001623041">
    <property type="component" value="Unassembled WGS sequence"/>
</dbReference>
<dbReference type="Gene3D" id="3.40.50.1820">
    <property type="entry name" value="alpha/beta hydrolase"/>
    <property type="match status" value="1"/>
</dbReference>
<keyword evidence="4" id="KW-1185">Reference proteome</keyword>
<dbReference type="EMBL" id="JBJHQH010000009">
    <property type="protein sequence ID" value="MFK9092504.1"/>
    <property type="molecule type" value="Genomic_DNA"/>
</dbReference>
<reference evidence="3 4" key="1">
    <citation type="submission" date="2024-11" db="EMBL/GenBank/DDBJ databases">
        <authorList>
            <person name="Lucas J.A."/>
        </authorList>
    </citation>
    <scope>NUCLEOTIDE SEQUENCE [LARGE SCALE GENOMIC DNA]</scope>
    <source>
        <strain evidence="3 4">Z 5.4</strain>
    </source>
</reference>
<evidence type="ECO:0000259" key="2">
    <source>
        <dbReference type="Pfam" id="PF12697"/>
    </source>
</evidence>
<sequence length="279" mass="32205">MNIQEKNKLQSIEMNGHEITYDIHGDADGPVILLLSGWAQDHRLFKHIVGPLAEQHKVLRMNYRGHTDPLTYPEDFGPSDQADDIIGVLDALNIDKVIPVSTSHGGWANMEITERLGIRRVPQTVVIDWIMVEAMDEFVKSLQDIRNPKTWFNGRRDLFNHWIGISDNKDVKDHLDIEMASWGFDMWERSCRVIEEAYKHWGSPLKRMKALTEKRPIVHIYSQAAVDNYEDIQQQFADENNWFDFKVIPGDTHFPTLESPDAIVQHIHGFVAAYSFTSK</sequence>
<organism evidence="3 4">
    <name type="scientific">Bacillus salipaludis</name>
    <dbReference type="NCBI Taxonomy" id="2547811"/>
    <lineage>
        <taxon>Bacteria</taxon>
        <taxon>Bacillati</taxon>
        <taxon>Bacillota</taxon>
        <taxon>Bacilli</taxon>
        <taxon>Bacillales</taxon>
        <taxon>Bacillaceae</taxon>
        <taxon>Bacillus</taxon>
    </lineage>
</organism>
<evidence type="ECO:0000313" key="4">
    <source>
        <dbReference type="Proteomes" id="UP001623041"/>
    </source>
</evidence>
<dbReference type="Pfam" id="PF12697">
    <property type="entry name" value="Abhydrolase_6"/>
    <property type="match status" value="1"/>
</dbReference>